<name>A0A2T0FQ55_9ASCO</name>
<dbReference type="AlphaFoldDB" id="A0A2T0FQ55"/>
<keyword evidence="3" id="KW-1185">Reference proteome</keyword>
<dbReference type="PANTHER" id="PTHR48081">
    <property type="entry name" value="AB HYDROLASE SUPERFAMILY PROTEIN C4A8.06C"/>
    <property type="match status" value="1"/>
</dbReference>
<dbReference type="InterPro" id="IPR019436">
    <property type="entry name" value="Say1-like"/>
</dbReference>
<gene>
    <name evidence="2" type="ORF">B9G98_04730</name>
</gene>
<evidence type="ECO:0000313" key="3">
    <source>
        <dbReference type="Proteomes" id="UP000238350"/>
    </source>
</evidence>
<dbReference type="RefSeq" id="XP_024667055.1">
    <property type="nucleotide sequence ID" value="XM_024811287.1"/>
</dbReference>
<reference evidence="2 3" key="1">
    <citation type="submission" date="2017-04" db="EMBL/GenBank/DDBJ databases">
        <title>Genome sequencing of [Candida] sorbophila.</title>
        <authorList>
            <person name="Ahn J.O."/>
        </authorList>
    </citation>
    <scope>NUCLEOTIDE SEQUENCE [LARGE SCALE GENOMIC DNA]</scope>
    <source>
        <strain evidence="2 3">DS02</strain>
    </source>
</reference>
<dbReference type="PANTHER" id="PTHR48081:SF31">
    <property type="entry name" value="STERYL ACETYL HYDROLASE MUG81-RELATED"/>
    <property type="match status" value="1"/>
</dbReference>
<proteinExistence type="predicted"/>
<keyword evidence="1 2" id="KW-0378">Hydrolase</keyword>
<evidence type="ECO:0000313" key="2">
    <source>
        <dbReference type="EMBL" id="PRT57110.1"/>
    </source>
</evidence>
<dbReference type="OrthoDB" id="2152029at2759"/>
<dbReference type="InterPro" id="IPR029058">
    <property type="entry name" value="AB_hydrolase_fold"/>
</dbReference>
<protein>
    <submittedName>
        <fullName evidence="2">Steryl acetyl hydrolase mug81</fullName>
    </submittedName>
</protein>
<dbReference type="Pfam" id="PF10340">
    <property type="entry name" value="Say1_Mug180"/>
    <property type="match status" value="1"/>
</dbReference>
<dbReference type="Gene3D" id="3.40.50.1820">
    <property type="entry name" value="alpha/beta hydrolase"/>
    <property type="match status" value="1"/>
</dbReference>
<comment type="caution">
    <text evidence="2">The sequence shown here is derived from an EMBL/GenBank/DDBJ whole genome shotgun (WGS) entry which is preliminary data.</text>
</comment>
<dbReference type="GeneID" id="36518478"/>
<accession>A0A2T0FQ55</accession>
<dbReference type="SUPFAM" id="SSF53474">
    <property type="entry name" value="alpha/beta-Hydrolases"/>
    <property type="match status" value="1"/>
</dbReference>
<dbReference type="STRING" id="45607.A0A2T0FQ55"/>
<organism evidence="2 3">
    <name type="scientific">Wickerhamiella sorbophila</name>
    <dbReference type="NCBI Taxonomy" id="45607"/>
    <lineage>
        <taxon>Eukaryota</taxon>
        <taxon>Fungi</taxon>
        <taxon>Dikarya</taxon>
        <taxon>Ascomycota</taxon>
        <taxon>Saccharomycotina</taxon>
        <taxon>Dipodascomycetes</taxon>
        <taxon>Dipodascales</taxon>
        <taxon>Trichomonascaceae</taxon>
        <taxon>Wickerhamiella</taxon>
    </lineage>
</organism>
<sequence length="387" mass="44410">MDSKDNDIHTVNPRELVGPWDFKERQYLPALTWSQKLNFVRVMGSVPFRVVWWTIKYFMPGGYRPVRYKRRIMNLVMAYTLNALSLPELRLILPVVPLRRFLESRALRAFAGLPNFNHYFHADDTSARWITEVNGRRKEDPVILYLHGGGFFLKTMPEQITWMCKLVEALPQHRLSVLELDYTVSPQGQYPVQLNEALSVYKELTKTCSKIIILGDSAGGNLASSLTAHMVKNNSPLPRPWSVVLVSAWTEFDRVDGSAITNKDYDYLNLDNNDTLTMYYAGTRDNLKNPYVNMWVGGSEFWQGVFPERTIAVWGDKELFRDGCRRFAKMADIKHTFEEPNGVHDVLMVGFRAPSSKFITQTLDKWLSEPDRVAPKATSSSVSSSRL</sequence>
<evidence type="ECO:0000256" key="1">
    <source>
        <dbReference type="ARBA" id="ARBA00022801"/>
    </source>
</evidence>
<dbReference type="EMBL" id="NDIQ01000022">
    <property type="protein sequence ID" value="PRT57110.1"/>
    <property type="molecule type" value="Genomic_DNA"/>
</dbReference>
<dbReference type="Proteomes" id="UP000238350">
    <property type="component" value="Unassembled WGS sequence"/>
</dbReference>
<dbReference type="InterPro" id="IPR050300">
    <property type="entry name" value="GDXG_lipolytic_enzyme"/>
</dbReference>
<dbReference type="GO" id="GO:0016787">
    <property type="term" value="F:hydrolase activity"/>
    <property type="evidence" value="ECO:0007669"/>
    <property type="project" value="UniProtKB-KW"/>
</dbReference>